<comment type="caution">
    <text evidence="1">The sequence shown here is derived from an EMBL/GenBank/DDBJ whole genome shotgun (WGS) entry which is preliminary data.</text>
</comment>
<evidence type="ECO:0000313" key="1">
    <source>
        <dbReference type="EMBL" id="GID49930.1"/>
    </source>
</evidence>
<evidence type="ECO:0008006" key="2">
    <source>
        <dbReference type="Google" id="ProtNLM"/>
    </source>
</evidence>
<proteinExistence type="predicted"/>
<gene>
    <name evidence="1" type="ORF">Aca07nite_72050</name>
</gene>
<dbReference type="EMBL" id="BOMF01000136">
    <property type="protein sequence ID" value="GID49930.1"/>
    <property type="molecule type" value="Genomic_DNA"/>
</dbReference>
<sequence length="90" mass="10131">MRPSWICGECGQTWPCKRRRTVLLEEFHSDRLALLLYLAAYLVDAINDFQEHGTGVTPDLYGRFLGWARRHPAGTDERAAPARAAASENS</sequence>
<organism evidence="1">
    <name type="scientific">Actinoplanes campanulatus</name>
    <dbReference type="NCBI Taxonomy" id="113559"/>
    <lineage>
        <taxon>Bacteria</taxon>
        <taxon>Bacillati</taxon>
        <taxon>Actinomycetota</taxon>
        <taxon>Actinomycetes</taxon>
        <taxon>Micromonosporales</taxon>
        <taxon>Micromonosporaceae</taxon>
        <taxon>Actinoplanes</taxon>
    </lineage>
</organism>
<reference evidence="1" key="1">
    <citation type="submission" date="2021-01" db="EMBL/GenBank/DDBJ databases">
        <title>Whole genome shotgun sequence of Actinoplanes capillaceus NBRC 16408.</title>
        <authorList>
            <person name="Komaki H."/>
            <person name="Tamura T."/>
        </authorList>
    </citation>
    <scope>NUCLEOTIDE SEQUENCE [LARGE SCALE GENOMIC DNA]</scope>
    <source>
        <strain evidence="1">NBRC 16408</strain>
    </source>
</reference>
<accession>A0ABQ3WUG5</accession>
<name>A0ABQ3WUG5_9ACTN</name>
<protein>
    <recommendedName>
        <fullName evidence="2">Flavin reductase</fullName>
    </recommendedName>
</protein>